<sequence length="37" mass="3863">MPNDAEGNAAIAALNGSEHMGRTINVAVANDRPAREE</sequence>
<dbReference type="EMBL" id="VSSQ01026785">
    <property type="protein sequence ID" value="MPM75681.1"/>
    <property type="molecule type" value="Genomic_DNA"/>
</dbReference>
<dbReference type="AlphaFoldDB" id="A0A645CFI9"/>
<evidence type="ECO:0000313" key="1">
    <source>
        <dbReference type="EMBL" id="MPM75681.1"/>
    </source>
</evidence>
<dbReference type="SUPFAM" id="SSF54928">
    <property type="entry name" value="RNA-binding domain, RBD"/>
    <property type="match status" value="1"/>
</dbReference>
<organism evidence="1">
    <name type="scientific">bioreactor metagenome</name>
    <dbReference type="NCBI Taxonomy" id="1076179"/>
    <lineage>
        <taxon>unclassified sequences</taxon>
        <taxon>metagenomes</taxon>
        <taxon>ecological metagenomes</taxon>
    </lineage>
</organism>
<dbReference type="InterPro" id="IPR035979">
    <property type="entry name" value="RBD_domain_sf"/>
</dbReference>
<comment type="caution">
    <text evidence="1">The sequence shown here is derived from an EMBL/GenBank/DDBJ whole genome shotgun (WGS) entry which is preliminary data.</text>
</comment>
<dbReference type="GO" id="GO:0003676">
    <property type="term" value="F:nucleic acid binding"/>
    <property type="evidence" value="ECO:0007669"/>
    <property type="project" value="InterPro"/>
</dbReference>
<proteinExistence type="predicted"/>
<evidence type="ECO:0008006" key="2">
    <source>
        <dbReference type="Google" id="ProtNLM"/>
    </source>
</evidence>
<protein>
    <recommendedName>
        <fullName evidence="2">RRM domain-containing protein</fullName>
    </recommendedName>
</protein>
<accession>A0A645CFI9</accession>
<gene>
    <name evidence="1" type="ORF">SDC9_122675</name>
</gene>
<name>A0A645CFI9_9ZZZZ</name>
<reference evidence="1" key="1">
    <citation type="submission" date="2019-08" db="EMBL/GenBank/DDBJ databases">
        <authorList>
            <person name="Kucharzyk K."/>
            <person name="Murdoch R.W."/>
            <person name="Higgins S."/>
            <person name="Loffler F."/>
        </authorList>
    </citation>
    <scope>NUCLEOTIDE SEQUENCE</scope>
</reference>